<evidence type="ECO:0000259" key="1">
    <source>
        <dbReference type="PROSITE" id="PS51819"/>
    </source>
</evidence>
<dbReference type="CDD" id="cd08357">
    <property type="entry name" value="VOC_like"/>
    <property type="match status" value="1"/>
</dbReference>
<reference evidence="2 3" key="1">
    <citation type="submission" date="2020-08" db="EMBL/GenBank/DDBJ databases">
        <title>Genomic Encyclopedia of Type Strains, Phase IV (KMG-V): Genome sequencing to study the core and pangenomes of soil and plant-associated prokaryotes.</title>
        <authorList>
            <person name="Whitman W."/>
        </authorList>
    </citation>
    <scope>NUCLEOTIDE SEQUENCE [LARGE SCALE GENOMIC DNA]</scope>
    <source>
        <strain evidence="2 3">SRMrh-85</strain>
    </source>
</reference>
<gene>
    <name evidence="2" type="ORF">FHX59_005010</name>
</gene>
<dbReference type="InterPro" id="IPR004360">
    <property type="entry name" value="Glyas_Fos-R_dOase_dom"/>
</dbReference>
<dbReference type="InterPro" id="IPR029068">
    <property type="entry name" value="Glyas_Bleomycin-R_OHBP_Dase"/>
</dbReference>
<dbReference type="PANTHER" id="PTHR39434">
    <property type="match status" value="1"/>
</dbReference>
<dbReference type="SUPFAM" id="SSF54593">
    <property type="entry name" value="Glyoxalase/Bleomycin resistance protein/Dihydroxybiphenyl dioxygenase"/>
    <property type="match status" value="1"/>
</dbReference>
<dbReference type="Gene3D" id="3.10.180.10">
    <property type="entry name" value="2,3-Dihydroxybiphenyl 1,2-Dioxygenase, domain 1"/>
    <property type="match status" value="1"/>
</dbReference>
<keyword evidence="3" id="KW-1185">Reference proteome</keyword>
<dbReference type="Proteomes" id="UP000533533">
    <property type="component" value="Unassembled WGS sequence"/>
</dbReference>
<name>A0ABR6FT11_9BURK</name>
<dbReference type="PANTHER" id="PTHR39434:SF1">
    <property type="entry name" value="VOC DOMAIN-CONTAINING PROTEIN"/>
    <property type="match status" value="1"/>
</dbReference>
<dbReference type="EMBL" id="JACHVZ010000014">
    <property type="protein sequence ID" value="MBB2930547.1"/>
    <property type="molecule type" value="Genomic_DNA"/>
</dbReference>
<protein>
    <recommendedName>
        <fullName evidence="1">VOC domain-containing protein</fullName>
    </recommendedName>
</protein>
<accession>A0ABR6FT11</accession>
<dbReference type="Pfam" id="PF00903">
    <property type="entry name" value="Glyoxalase"/>
    <property type="match status" value="1"/>
</dbReference>
<sequence>MAWSNDGAASVYHPVKSIFTTSKQRLRSELIMSLSPFHLAIPVYDLPKARHFYGEVFGLAEGRSSTQWVDFDFYGHQLVIHEQPRTPGPEKLNSNPVDGHDVPVPHFGIVLKWEEWEALAERLKGFGTKFVIDPYIRFKGEVGEQATMFLLDPCGNALEFKAFKDMSQLFAK</sequence>
<dbReference type="InterPro" id="IPR037523">
    <property type="entry name" value="VOC_core"/>
</dbReference>
<dbReference type="PROSITE" id="PS51819">
    <property type="entry name" value="VOC"/>
    <property type="match status" value="1"/>
</dbReference>
<comment type="caution">
    <text evidence="2">The sequence shown here is derived from an EMBL/GenBank/DDBJ whole genome shotgun (WGS) entry which is preliminary data.</text>
</comment>
<organism evidence="2 3">
    <name type="scientific">Paraburkholderia silvatlantica</name>
    <dbReference type="NCBI Taxonomy" id="321895"/>
    <lineage>
        <taxon>Bacteria</taxon>
        <taxon>Pseudomonadati</taxon>
        <taxon>Pseudomonadota</taxon>
        <taxon>Betaproteobacteria</taxon>
        <taxon>Burkholderiales</taxon>
        <taxon>Burkholderiaceae</taxon>
        <taxon>Paraburkholderia</taxon>
    </lineage>
</organism>
<evidence type="ECO:0000313" key="2">
    <source>
        <dbReference type="EMBL" id="MBB2930547.1"/>
    </source>
</evidence>
<evidence type="ECO:0000313" key="3">
    <source>
        <dbReference type="Proteomes" id="UP000533533"/>
    </source>
</evidence>
<proteinExistence type="predicted"/>
<feature type="domain" description="VOC" evidence="1">
    <location>
        <begin position="35"/>
        <end position="163"/>
    </location>
</feature>